<dbReference type="PROSITE" id="PS51257">
    <property type="entry name" value="PROKAR_LIPOPROTEIN"/>
    <property type="match status" value="1"/>
</dbReference>
<evidence type="ECO:0000313" key="2">
    <source>
        <dbReference type="EMBL" id="RKI91366.1"/>
    </source>
</evidence>
<proteinExistence type="predicted"/>
<keyword evidence="3" id="KW-1185">Reference proteome</keyword>
<name>A0A3A9AVS0_9FIRM</name>
<gene>
    <name evidence="2" type="ORF">D7V94_10750</name>
</gene>
<dbReference type="EMBL" id="RAYQ01000010">
    <property type="protein sequence ID" value="RKI91366.1"/>
    <property type="molecule type" value="Genomic_DNA"/>
</dbReference>
<dbReference type="Proteomes" id="UP000280696">
    <property type="component" value="Unassembled WGS sequence"/>
</dbReference>
<reference evidence="2 3" key="1">
    <citation type="submission" date="2018-09" db="EMBL/GenBank/DDBJ databases">
        <title>Murine metabolic-syndrome-specific gut microbial biobank.</title>
        <authorList>
            <person name="Liu C."/>
        </authorList>
    </citation>
    <scope>NUCLEOTIDE SEQUENCE [LARGE SCALE GENOMIC DNA]</scope>
    <source>
        <strain evidence="2 3">0.1xD8-82</strain>
    </source>
</reference>
<accession>A0A3A9AVS0</accession>
<comment type="caution">
    <text evidence="2">The sequence shown here is derived from an EMBL/GenBank/DDBJ whole genome shotgun (WGS) entry which is preliminary data.</text>
</comment>
<evidence type="ECO:0000259" key="1">
    <source>
        <dbReference type="Pfam" id="PF20251"/>
    </source>
</evidence>
<evidence type="ECO:0000313" key="3">
    <source>
        <dbReference type="Proteomes" id="UP000280696"/>
    </source>
</evidence>
<dbReference type="AlphaFoldDB" id="A0A3A9AVS0"/>
<protein>
    <recommendedName>
        <fullName evidence="1">Bacterial Ig-like domain-containing protein</fullName>
    </recommendedName>
</protein>
<feature type="domain" description="Bacterial Ig-like" evidence="1">
    <location>
        <begin position="43"/>
        <end position="139"/>
    </location>
</feature>
<sequence>MGNKMKISKKTAAMLIGAAFVFLVGCGSKLGEEFTEEVNTLEGVTLMVDGETASADSITYTVDNGSEKDLNFGQDYSLQKEENGKWYQLLPANPVAVTMELCWVPAGGTETMEINWDAAYGKLPAGHYRLVKNFSDDKSGYYLTGEFTLE</sequence>
<organism evidence="2 3">
    <name type="scientific">Parablautia intestinalis</name>
    <dbReference type="NCBI Taxonomy" id="2320100"/>
    <lineage>
        <taxon>Bacteria</taxon>
        <taxon>Bacillati</taxon>
        <taxon>Bacillota</taxon>
        <taxon>Clostridia</taxon>
        <taxon>Lachnospirales</taxon>
        <taxon>Lachnospiraceae</taxon>
        <taxon>Parablautia</taxon>
    </lineage>
</organism>
<dbReference type="InterPro" id="IPR046878">
    <property type="entry name" value="Big_14"/>
</dbReference>
<dbReference type="Pfam" id="PF20251">
    <property type="entry name" value="Big_14"/>
    <property type="match status" value="1"/>
</dbReference>